<reference evidence="1" key="1">
    <citation type="submission" date="2020-04" db="EMBL/GenBank/DDBJ databases">
        <title>A chromosome-scale assembly and high-density genetic map of the yellow drum (Nibea albiflora) genome.</title>
        <authorList>
            <person name="Xu D."/>
            <person name="Zhang W."/>
            <person name="Chen R."/>
            <person name="Tan P."/>
            <person name="Wang L."/>
            <person name="Song H."/>
            <person name="Tian L."/>
            <person name="Zhu Q."/>
            <person name="Wang B."/>
        </authorList>
    </citation>
    <scope>NUCLEOTIDE SEQUENCE</scope>
    <source>
        <strain evidence="1">ZJHYS-2018</strain>
    </source>
</reference>
<comment type="caution">
    <text evidence="1">The sequence shown here is derived from an EMBL/GenBank/DDBJ whole genome shotgun (WGS) entry which is preliminary data.</text>
</comment>
<protein>
    <submittedName>
        <fullName evidence="1">Coiled-coil domain-containing protein 57</fullName>
    </submittedName>
</protein>
<name>A0ACB7F3H7_NIBAL</name>
<keyword evidence="2" id="KW-1185">Reference proteome</keyword>
<dbReference type="EMBL" id="CM024806">
    <property type="protein sequence ID" value="KAG8008876.1"/>
    <property type="molecule type" value="Genomic_DNA"/>
</dbReference>
<organism evidence="1 2">
    <name type="scientific">Nibea albiflora</name>
    <name type="common">Yellow drum</name>
    <name type="synonym">Corvina albiflora</name>
    <dbReference type="NCBI Taxonomy" id="240163"/>
    <lineage>
        <taxon>Eukaryota</taxon>
        <taxon>Metazoa</taxon>
        <taxon>Chordata</taxon>
        <taxon>Craniata</taxon>
        <taxon>Vertebrata</taxon>
        <taxon>Euteleostomi</taxon>
        <taxon>Actinopterygii</taxon>
        <taxon>Neopterygii</taxon>
        <taxon>Teleostei</taxon>
        <taxon>Neoteleostei</taxon>
        <taxon>Acanthomorphata</taxon>
        <taxon>Eupercaria</taxon>
        <taxon>Sciaenidae</taxon>
        <taxon>Nibea</taxon>
    </lineage>
</organism>
<dbReference type="Proteomes" id="UP000805704">
    <property type="component" value="Chromosome 18"/>
</dbReference>
<evidence type="ECO:0000313" key="2">
    <source>
        <dbReference type="Proteomes" id="UP000805704"/>
    </source>
</evidence>
<accession>A0ACB7F3H7</accession>
<gene>
    <name evidence="1" type="primary">CCDC57</name>
    <name evidence="1" type="ORF">GBF38_011413</name>
</gene>
<proteinExistence type="predicted"/>
<evidence type="ECO:0000313" key="1">
    <source>
        <dbReference type="EMBL" id="KAG8008876.1"/>
    </source>
</evidence>
<sequence length="414" mass="47263">MAAAFDSELRQQEHEFNLTIDEVCAVVLSHDLKVKLLSNENKVHCQAHLQTLEALKASQKFCQQIQTQLQHKEQEVKDLNAVKDYRIKELEGELKQMETKLKDSEDNQIKKYENVIQALKKCDSQLEAQFQAHTEQLQKTEKHLVKLQKKVYKQQLSDGLKREKGLEQMRVQVELEWQNRFEDMKAEHYLSNEQVLHDLTKTREQVDSMASEEISRLQKQNNILRAVVTQMRKDMEGLSHPLPHPQTQPQASSPQPVQCQGAPAQTVTGPPPQSTDISTNVSSAGGVCLEKHASALTKQEIRVAHVLDQLQEENPHLRQHQASGPMSGGLFVNVQGAKSNPPLLHTRLKQAAFCIARLSREKQQLIEMCNRLRGQINTARLNGTVTNTHRHYMEAPLHTKPLNLQVSKRLWNTI</sequence>